<dbReference type="EMBL" id="MBRJ01000078">
    <property type="protein sequence ID" value="OHX39211.1"/>
    <property type="molecule type" value="Genomic_DNA"/>
</dbReference>
<reference evidence="1 2" key="1">
    <citation type="submission" date="2016-07" db="EMBL/GenBank/DDBJ databases">
        <title>Bacillus oceanisediminis whole genome.</title>
        <authorList>
            <person name="Pal Y."/>
            <person name="Verma A."/>
            <person name="Mual P."/>
            <person name="Srinivasan K."/>
        </authorList>
    </citation>
    <scope>NUCLEOTIDE SEQUENCE [LARGE SCALE GENOMIC DNA]</scope>
    <source>
        <strain evidence="1 2">Bhandara28</strain>
    </source>
</reference>
<comment type="caution">
    <text evidence="1">The sequence shown here is derived from an EMBL/GenBank/DDBJ whole genome shotgun (WGS) entry which is preliminary data.</text>
</comment>
<gene>
    <name evidence="1" type="ORF">BBV17_03690</name>
</gene>
<dbReference type="InterPro" id="IPR009414">
    <property type="entry name" value="DUF1064"/>
</dbReference>
<dbReference type="Proteomes" id="UP000180194">
    <property type="component" value="Unassembled WGS sequence"/>
</dbReference>
<organism evidence="1 2">
    <name type="scientific">Cytobacillus oceanisediminis</name>
    <dbReference type="NCBI Taxonomy" id="665099"/>
    <lineage>
        <taxon>Bacteria</taxon>
        <taxon>Bacillati</taxon>
        <taxon>Bacillota</taxon>
        <taxon>Bacilli</taxon>
        <taxon>Bacillales</taxon>
        <taxon>Bacillaceae</taxon>
        <taxon>Cytobacillus</taxon>
    </lineage>
</organism>
<dbReference type="Pfam" id="PF06356">
    <property type="entry name" value="DUF1064"/>
    <property type="match status" value="1"/>
</dbReference>
<evidence type="ECO:0000313" key="2">
    <source>
        <dbReference type="Proteomes" id="UP000180194"/>
    </source>
</evidence>
<dbReference type="RefSeq" id="WP_071160205.1">
    <property type="nucleotide sequence ID" value="NZ_MBRJ01000078.1"/>
</dbReference>
<sequence>MRNKYGNIKVEVDGIKFASKSEAKYYEQLKWLKQAKQIKSFKLQPRYLLQEAFKKNGRTIRKIEYVADFEVKHLDGSIEVIDCKGVETEAFKLKRKWFDRLYLYQLSVIAYDEDLGFIELDKLKKLKRKAVKMSAKRTNRRRSASLGTARR</sequence>
<evidence type="ECO:0008006" key="3">
    <source>
        <dbReference type="Google" id="ProtNLM"/>
    </source>
</evidence>
<accession>A0ABX3CJJ8</accession>
<evidence type="ECO:0000313" key="1">
    <source>
        <dbReference type="EMBL" id="OHX39211.1"/>
    </source>
</evidence>
<proteinExistence type="predicted"/>
<protein>
    <recommendedName>
        <fullName evidence="3">DUF1064 domain-containing protein</fullName>
    </recommendedName>
</protein>
<keyword evidence="2" id="KW-1185">Reference proteome</keyword>
<name>A0ABX3CJJ8_9BACI</name>